<dbReference type="AlphaFoldDB" id="A0A9J6D7T4"/>
<reference evidence="2" key="2">
    <citation type="submission" date="2021-09" db="EMBL/GenBank/DDBJ databases">
        <authorList>
            <person name="Jia N."/>
            <person name="Wang J."/>
            <person name="Shi W."/>
            <person name="Du L."/>
            <person name="Sun Y."/>
            <person name="Zhan W."/>
            <person name="Jiang J."/>
            <person name="Wang Q."/>
            <person name="Zhang B."/>
            <person name="Ji P."/>
            <person name="Sakyi L.B."/>
            <person name="Cui X."/>
            <person name="Yuan T."/>
            <person name="Jiang B."/>
            <person name="Yang W."/>
            <person name="Lam T.T.-Y."/>
            <person name="Chang Q."/>
            <person name="Ding S."/>
            <person name="Wang X."/>
            <person name="Zhu J."/>
            <person name="Ruan X."/>
            <person name="Zhao L."/>
            <person name="Wei J."/>
            <person name="Que T."/>
            <person name="Du C."/>
            <person name="Cheng J."/>
            <person name="Dai P."/>
            <person name="Han X."/>
            <person name="Huang E."/>
            <person name="Gao Y."/>
            <person name="Liu J."/>
            <person name="Shao H."/>
            <person name="Ye R."/>
            <person name="Li L."/>
            <person name="Wei W."/>
            <person name="Wang X."/>
            <person name="Wang C."/>
            <person name="Huo Q."/>
            <person name="Li W."/>
            <person name="Guo W."/>
            <person name="Chen H."/>
            <person name="Chen S."/>
            <person name="Zhou L."/>
            <person name="Zhou L."/>
            <person name="Ni X."/>
            <person name="Tian J."/>
            <person name="Zhou Y."/>
            <person name="Sheng Y."/>
            <person name="Liu T."/>
            <person name="Pan Y."/>
            <person name="Xia L."/>
            <person name="Li J."/>
            <person name="Zhao F."/>
            <person name="Cao W."/>
        </authorList>
    </citation>
    <scope>NUCLEOTIDE SEQUENCE</scope>
    <source>
        <strain evidence="2">Rmic-2018</strain>
        <tissue evidence="2">Larvae</tissue>
    </source>
</reference>
<accession>A0A9J6D7T4</accession>
<feature type="compositionally biased region" description="Basic and acidic residues" evidence="1">
    <location>
        <begin position="443"/>
        <end position="455"/>
    </location>
</feature>
<feature type="region of interest" description="Disordered" evidence="1">
    <location>
        <begin position="175"/>
        <end position="593"/>
    </location>
</feature>
<feature type="compositionally biased region" description="Basic and acidic residues" evidence="1">
    <location>
        <begin position="219"/>
        <end position="251"/>
    </location>
</feature>
<feature type="compositionally biased region" description="Polar residues" evidence="1">
    <location>
        <begin position="197"/>
        <end position="208"/>
    </location>
</feature>
<evidence type="ECO:0000256" key="1">
    <source>
        <dbReference type="SAM" id="MobiDB-lite"/>
    </source>
</evidence>
<keyword evidence="3" id="KW-1185">Reference proteome</keyword>
<organism evidence="2 3">
    <name type="scientific">Rhipicephalus microplus</name>
    <name type="common">Cattle tick</name>
    <name type="synonym">Boophilus microplus</name>
    <dbReference type="NCBI Taxonomy" id="6941"/>
    <lineage>
        <taxon>Eukaryota</taxon>
        <taxon>Metazoa</taxon>
        <taxon>Ecdysozoa</taxon>
        <taxon>Arthropoda</taxon>
        <taxon>Chelicerata</taxon>
        <taxon>Arachnida</taxon>
        <taxon>Acari</taxon>
        <taxon>Parasitiformes</taxon>
        <taxon>Ixodida</taxon>
        <taxon>Ixodoidea</taxon>
        <taxon>Ixodidae</taxon>
        <taxon>Rhipicephalinae</taxon>
        <taxon>Rhipicephalus</taxon>
        <taxon>Boophilus</taxon>
    </lineage>
</organism>
<evidence type="ECO:0000313" key="2">
    <source>
        <dbReference type="EMBL" id="KAH8010180.1"/>
    </source>
</evidence>
<sequence length="701" mass="79619">MGIHNSWQELTEAQRTSQLERLKLTSTGRSVLERLGSSESYIYEADRKEKMPPYMRESFSITQSANELSQNPGLTAAPQSSTPAPLIRWPSRRPHHQVFYADNASDFGEDESQPNRGKATSGEYELRPDGHRPYRRQEPGGLGESSTPPEVKDYGDEIDRWRENYWKNRRYAYTDDNVDDMHDAGIDQHHKSGRPPSRQQNRRQTTESPDSEEANGSGEEARKNQPYRRRDPSRNAADHDRRGAPREKYDADQSDVLNSSHRKKRRGPQGDHDADEREASVRKFGKRTRGPTRDDKDEQGAVPINGRKKNVRPQGGYNAEPGDVMGKNRRTRTKTKGLPENYEEDQERDSVVGRRRRTRRPQGGYGASLGEGLDNSQRKKAREPLQDYDADQKVPDSVRRRTRGPLGNYNIKKESNPNSSNPRKRRRPLEDYEEDQGDVLADDYNRKTIGPREKYNNNGEEALEKSYGKWRESAQDYDADPDSVPDNWRGGRAGGPQTSYDSDQTEKSVAQKSDIFAGDIADTVPRQKRARRRRKNDNNMGDTLLDTTRAKEAVRQQTTPSGLEEFINFDDDDFTGQAEPSGTSGTSSEQRTERGLGSLVSPFGLIVQAATVKSIGDIFRESGFREDFAGAARMNKFALAFRIVNNIVCGGEKEDFHLRGEDSSYRQECVYRYRAKTRGNSCVREADVFTAKKFGAWRAAN</sequence>
<dbReference type="EMBL" id="JABSTU010000011">
    <property type="protein sequence ID" value="KAH8010180.1"/>
    <property type="molecule type" value="Genomic_DNA"/>
</dbReference>
<comment type="caution">
    <text evidence="2">The sequence shown here is derived from an EMBL/GenBank/DDBJ whole genome shotgun (WGS) entry which is preliminary data.</text>
</comment>
<feature type="compositionally biased region" description="Acidic residues" evidence="1">
    <location>
        <begin position="431"/>
        <end position="441"/>
    </location>
</feature>
<feature type="compositionally biased region" description="Polar residues" evidence="1">
    <location>
        <begin position="578"/>
        <end position="589"/>
    </location>
</feature>
<gene>
    <name evidence="2" type="ORF">HPB51_025615</name>
</gene>
<feature type="compositionally biased region" description="Basic and acidic residues" evidence="1">
    <location>
        <begin position="268"/>
        <end position="281"/>
    </location>
</feature>
<feature type="compositionally biased region" description="Polar residues" evidence="1">
    <location>
        <begin position="59"/>
        <end position="83"/>
    </location>
</feature>
<evidence type="ECO:0000313" key="3">
    <source>
        <dbReference type="Proteomes" id="UP000821866"/>
    </source>
</evidence>
<proteinExistence type="predicted"/>
<feature type="compositionally biased region" description="Basic residues" evidence="1">
    <location>
        <begin position="526"/>
        <end position="535"/>
    </location>
</feature>
<feature type="compositionally biased region" description="Polar residues" evidence="1">
    <location>
        <begin position="496"/>
        <end position="511"/>
    </location>
</feature>
<feature type="region of interest" description="Disordered" evidence="1">
    <location>
        <begin position="52"/>
        <end position="158"/>
    </location>
</feature>
<protein>
    <submittedName>
        <fullName evidence="2">Uncharacterized protein</fullName>
    </submittedName>
</protein>
<dbReference type="Proteomes" id="UP000821866">
    <property type="component" value="Chromosome 9"/>
</dbReference>
<feature type="compositionally biased region" description="Basic and acidic residues" evidence="1">
    <location>
        <begin position="462"/>
        <end position="474"/>
    </location>
</feature>
<reference evidence="2" key="1">
    <citation type="journal article" date="2020" name="Cell">
        <title>Large-Scale Comparative Analyses of Tick Genomes Elucidate Their Genetic Diversity and Vector Capacities.</title>
        <authorList>
            <consortium name="Tick Genome and Microbiome Consortium (TIGMIC)"/>
            <person name="Jia N."/>
            <person name="Wang J."/>
            <person name="Shi W."/>
            <person name="Du L."/>
            <person name="Sun Y."/>
            <person name="Zhan W."/>
            <person name="Jiang J.F."/>
            <person name="Wang Q."/>
            <person name="Zhang B."/>
            <person name="Ji P."/>
            <person name="Bell-Sakyi L."/>
            <person name="Cui X.M."/>
            <person name="Yuan T.T."/>
            <person name="Jiang B.G."/>
            <person name="Yang W.F."/>
            <person name="Lam T.T."/>
            <person name="Chang Q.C."/>
            <person name="Ding S.J."/>
            <person name="Wang X.J."/>
            <person name="Zhu J.G."/>
            <person name="Ruan X.D."/>
            <person name="Zhao L."/>
            <person name="Wei J.T."/>
            <person name="Ye R.Z."/>
            <person name="Que T.C."/>
            <person name="Du C.H."/>
            <person name="Zhou Y.H."/>
            <person name="Cheng J.X."/>
            <person name="Dai P.F."/>
            <person name="Guo W.B."/>
            <person name="Han X.H."/>
            <person name="Huang E.J."/>
            <person name="Li L.F."/>
            <person name="Wei W."/>
            <person name="Gao Y.C."/>
            <person name="Liu J.Z."/>
            <person name="Shao H.Z."/>
            <person name="Wang X."/>
            <person name="Wang C.C."/>
            <person name="Yang T.C."/>
            <person name="Huo Q.B."/>
            <person name="Li W."/>
            <person name="Chen H.Y."/>
            <person name="Chen S.E."/>
            <person name="Zhou L.G."/>
            <person name="Ni X.B."/>
            <person name="Tian J.H."/>
            <person name="Sheng Y."/>
            <person name="Liu T."/>
            <person name="Pan Y.S."/>
            <person name="Xia L.Y."/>
            <person name="Li J."/>
            <person name="Zhao F."/>
            <person name="Cao W.C."/>
        </authorList>
    </citation>
    <scope>NUCLEOTIDE SEQUENCE</scope>
    <source>
        <strain evidence="2">Rmic-2018</strain>
    </source>
</reference>
<feature type="compositionally biased region" description="Basic and acidic residues" evidence="1">
    <location>
        <begin position="124"/>
        <end position="138"/>
    </location>
</feature>
<name>A0A9J6D7T4_RHIMP</name>
<feature type="compositionally biased region" description="Basic and acidic residues" evidence="1">
    <location>
        <begin position="179"/>
        <end position="190"/>
    </location>
</feature>
<feature type="compositionally biased region" description="Basic and acidic residues" evidence="1">
    <location>
        <begin position="382"/>
        <end position="399"/>
    </location>
</feature>